<sequence length="100" mass="11353">MFINTGTIFMMFVLALHVSVPYSRTDMVSGQRILSILCRQLFINTGTVFMMFVIALYVSLPYSRTDLTDSCLEFHMFFNCKNAVLTLTILAFTFASDPPC</sequence>
<evidence type="ECO:0000313" key="3">
    <source>
        <dbReference type="Proteomes" id="UP000277204"/>
    </source>
</evidence>
<gene>
    <name evidence="2" type="ORF">SMRZ_LOCUS15932</name>
</gene>
<evidence type="ECO:0000256" key="1">
    <source>
        <dbReference type="SAM" id="Phobius"/>
    </source>
</evidence>
<feature type="transmembrane region" description="Helical" evidence="1">
    <location>
        <begin position="74"/>
        <end position="95"/>
    </location>
</feature>
<keyword evidence="1" id="KW-0472">Membrane</keyword>
<reference evidence="2 3" key="1">
    <citation type="submission" date="2018-11" db="EMBL/GenBank/DDBJ databases">
        <authorList>
            <consortium name="Pathogen Informatics"/>
        </authorList>
    </citation>
    <scope>NUCLEOTIDE SEQUENCE [LARGE SCALE GENOMIC DNA]</scope>
    <source>
        <strain evidence="2 3">Zambia</strain>
    </source>
</reference>
<keyword evidence="3" id="KW-1185">Reference proteome</keyword>
<dbReference type="Proteomes" id="UP000277204">
    <property type="component" value="Unassembled WGS sequence"/>
</dbReference>
<feature type="transmembrane region" description="Helical" evidence="1">
    <location>
        <begin position="6"/>
        <end position="22"/>
    </location>
</feature>
<name>A0A3P8FBG5_9TREM</name>
<accession>A0A3P8FBG5</accession>
<protein>
    <submittedName>
        <fullName evidence="2">Uncharacterized protein</fullName>
    </submittedName>
</protein>
<dbReference type="EMBL" id="UZAI01017028">
    <property type="protein sequence ID" value="VDP19513.1"/>
    <property type="molecule type" value="Genomic_DNA"/>
</dbReference>
<feature type="transmembrane region" description="Helical" evidence="1">
    <location>
        <begin position="42"/>
        <end position="62"/>
    </location>
</feature>
<evidence type="ECO:0000313" key="2">
    <source>
        <dbReference type="EMBL" id="VDP19513.1"/>
    </source>
</evidence>
<dbReference type="AlphaFoldDB" id="A0A3P8FBG5"/>
<proteinExistence type="predicted"/>
<organism evidence="2 3">
    <name type="scientific">Schistosoma margrebowiei</name>
    <dbReference type="NCBI Taxonomy" id="48269"/>
    <lineage>
        <taxon>Eukaryota</taxon>
        <taxon>Metazoa</taxon>
        <taxon>Spiralia</taxon>
        <taxon>Lophotrochozoa</taxon>
        <taxon>Platyhelminthes</taxon>
        <taxon>Trematoda</taxon>
        <taxon>Digenea</taxon>
        <taxon>Strigeidida</taxon>
        <taxon>Schistosomatoidea</taxon>
        <taxon>Schistosomatidae</taxon>
        <taxon>Schistosoma</taxon>
    </lineage>
</organism>
<keyword evidence="1" id="KW-0812">Transmembrane</keyword>
<keyword evidence="1" id="KW-1133">Transmembrane helix</keyword>